<feature type="transmembrane region" description="Helical" evidence="7">
    <location>
        <begin position="109"/>
        <end position="142"/>
    </location>
</feature>
<evidence type="ECO:0000313" key="10">
    <source>
        <dbReference type="Proteomes" id="UP000826462"/>
    </source>
</evidence>
<name>A0ABX8UWS8_9BURK</name>
<dbReference type="Pfam" id="PF02308">
    <property type="entry name" value="MgtC"/>
    <property type="match status" value="1"/>
</dbReference>
<comment type="similarity">
    <text evidence="2 7">Belongs to the MgtC/SapB family.</text>
</comment>
<evidence type="ECO:0000256" key="1">
    <source>
        <dbReference type="ARBA" id="ARBA00004651"/>
    </source>
</evidence>
<evidence type="ECO:0000313" key="9">
    <source>
        <dbReference type="EMBL" id="QYD73431.1"/>
    </source>
</evidence>
<comment type="subcellular location">
    <subcellularLocation>
        <location evidence="7">Cell inner membrane</location>
        <topology evidence="7">Multi-pass membrane protein</topology>
    </subcellularLocation>
    <subcellularLocation>
        <location evidence="1">Cell membrane</location>
        <topology evidence="1">Multi-pass membrane protein</topology>
    </subcellularLocation>
</comment>
<evidence type="ECO:0000256" key="5">
    <source>
        <dbReference type="ARBA" id="ARBA00022989"/>
    </source>
</evidence>
<keyword evidence="4 7" id="KW-0812">Transmembrane</keyword>
<reference evidence="9 10" key="1">
    <citation type="submission" date="2021-07" db="EMBL/GenBank/DDBJ databases">
        <title>Paraburkholderia edwinii protects Aspergillus sp. from phenazines by acting as a toxin sponge.</title>
        <authorList>
            <person name="Dahlstrom K.M."/>
            <person name="Newman D.K."/>
        </authorList>
    </citation>
    <scope>NUCLEOTIDE SEQUENCE [LARGE SCALE GENOMIC DNA]</scope>
    <source>
        <strain evidence="9 10">Pe01</strain>
    </source>
</reference>
<keyword evidence="5 7" id="KW-1133">Transmembrane helix</keyword>
<dbReference type="Proteomes" id="UP000826462">
    <property type="component" value="Chromosome 2"/>
</dbReference>
<gene>
    <name evidence="9" type="ORF">KZJ38_27785</name>
</gene>
<keyword evidence="6 7" id="KW-0472">Membrane</keyword>
<evidence type="ECO:0000259" key="8">
    <source>
        <dbReference type="Pfam" id="PF02308"/>
    </source>
</evidence>
<evidence type="ECO:0000256" key="7">
    <source>
        <dbReference type="RuleBase" id="RU365041"/>
    </source>
</evidence>
<organism evidence="9 10">
    <name type="scientific">Paraburkholderia edwinii</name>
    <dbReference type="NCBI Taxonomy" id="2861782"/>
    <lineage>
        <taxon>Bacteria</taxon>
        <taxon>Pseudomonadati</taxon>
        <taxon>Pseudomonadota</taxon>
        <taxon>Betaproteobacteria</taxon>
        <taxon>Burkholderiales</taxon>
        <taxon>Burkholderiaceae</taxon>
        <taxon>Paraburkholderia</taxon>
    </lineage>
</organism>
<keyword evidence="7" id="KW-0997">Cell inner membrane</keyword>
<evidence type="ECO:0000256" key="4">
    <source>
        <dbReference type="ARBA" id="ARBA00022692"/>
    </source>
</evidence>
<dbReference type="PRINTS" id="PR01837">
    <property type="entry name" value="MGTCSAPBPROT"/>
</dbReference>
<feature type="transmembrane region" description="Helical" evidence="7">
    <location>
        <begin position="42"/>
        <end position="59"/>
    </location>
</feature>
<evidence type="ECO:0000256" key="2">
    <source>
        <dbReference type="ARBA" id="ARBA00009298"/>
    </source>
</evidence>
<dbReference type="PANTHER" id="PTHR33778:SF1">
    <property type="entry name" value="MAGNESIUM TRANSPORTER YHID-RELATED"/>
    <property type="match status" value="1"/>
</dbReference>
<dbReference type="InterPro" id="IPR049177">
    <property type="entry name" value="MgtC_SapB_SrpB_YhiD_N"/>
</dbReference>
<dbReference type="RefSeq" id="WP_219803196.1">
    <property type="nucleotide sequence ID" value="NZ_CP080096.1"/>
</dbReference>
<keyword evidence="3" id="KW-1003">Cell membrane</keyword>
<evidence type="ECO:0000256" key="3">
    <source>
        <dbReference type="ARBA" id="ARBA00022475"/>
    </source>
</evidence>
<dbReference type="EMBL" id="CP080096">
    <property type="protein sequence ID" value="QYD73431.1"/>
    <property type="molecule type" value="Genomic_DNA"/>
</dbReference>
<evidence type="ECO:0000256" key="6">
    <source>
        <dbReference type="ARBA" id="ARBA00023136"/>
    </source>
</evidence>
<protein>
    <recommendedName>
        <fullName evidence="7">Protein MgtC</fullName>
    </recommendedName>
</protein>
<feature type="transmembrane region" description="Helical" evidence="7">
    <location>
        <begin position="79"/>
        <end position="97"/>
    </location>
</feature>
<proteinExistence type="inferred from homology"/>
<feature type="domain" description="MgtC/SapB/SrpB/YhiD N-terminal" evidence="8">
    <location>
        <begin position="19"/>
        <end position="148"/>
    </location>
</feature>
<accession>A0ABX8UWS8</accession>
<dbReference type="PANTHER" id="PTHR33778">
    <property type="entry name" value="PROTEIN MGTC"/>
    <property type="match status" value="1"/>
</dbReference>
<keyword evidence="10" id="KW-1185">Reference proteome</keyword>
<feature type="transmembrane region" description="Helical" evidence="7">
    <location>
        <begin position="13"/>
        <end position="30"/>
    </location>
</feature>
<sequence>MGAMPLTLDWRDLLIRVGLAIIAGLLIGFNRGESGKTAGLRTTLLVCLAACLAMLQVNAMLSQAGKDPSSFVTLDLMRLPLGILSGVGFIGAGAILRKDGLVKGVTTAATMWFVTVVGLCFGGGQLALGAIGTVLGIVVLWFLKTVEDHISRENHAELTVVYDRGLFSREALIQSLAKLGCRISAVECTSQTVSRRIEERFEVRWHGRPDLQQMPPLQESAAAAGALEIRWIVVR</sequence>
<dbReference type="InterPro" id="IPR003416">
    <property type="entry name" value="MgtC/SapB/SrpB/YhiD_fam"/>
</dbReference>